<dbReference type="GO" id="GO:0006281">
    <property type="term" value="P:DNA repair"/>
    <property type="evidence" value="ECO:0007669"/>
    <property type="project" value="TreeGrafter"/>
</dbReference>
<dbReference type="InterPro" id="IPR037512">
    <property type="entry name" value="PGPase_prok"/>
</dbReference>
<evidence type="ECO:0000256" key="9">
    <source>
        <dbReference type="ARBA" id="ARBA00023214"/>
    </source>
</evidence>
<evidence type="ECO:0000256" key="1">
    <source>
        <dbReference type="ARBA" id="ARBA00000830"/>
    </source>
</evidence>
<dbReference type="InterPro" id="IPR023214">
    <property type="entry name" value="HAD_sf"/>
</dbReference>
<evidence type="ECO:0000313" key="12">
    <source>
        <dbReference type="EMBL" id="PHI27924.1"/>
    </source>
</evidence>
<keyword evidence="8 11" id="KW-0460">Magnesium</keyword>
<reference evidence="12" key="1">
    <citation type="submission" date="2017-09" db="EMBL/GenBank/DDBJ databases">
        <title>FDA dAtabase for Regulatory Grade micrObial Sequences (FDA-ARGOS): Supporting development and validation of Infectious Disease Dx tests.</title>
        <authorList>
            <person name="Minogue T."/>
            <person name="Wolcott M."/>
            <person name="Wasieloski L."/>
            <person name="Aguilar W."/>
            <person name="Moore D."/>
            <person name="Tallon L.J."/>
            <person name="Sadzewicz L."/>
            <person name="Ott S."/>
            <person name="Zhao X."/>
            <person name="Nagaraj S."/>
            <person name="Vavikolanu K."/>
            <person name="Aluvathingal J."/>
            <person name="Nadendla S."/>
            <person name="Sichtig H."/>
        </authorList>
    </citation>
    <scope>NUCLEOTIDE SEQUENCE</scope>
    <source>
        <strain evidence="12">FDAARGOS_387</strain>
    </source>
</reference>
<dbReference type="NCBIfam" id="TIGR01449">
    <property type="entry name" value="PGP_bact"/>
    <property type="match status" value="1"/>
</dbReference>
<evidence type="ECO:0000256" key="2">
    <source>
        <dbReference type="ARBA" id="ARBA00001946"/>
    </source>
</evidence>
<dbReference type="SFLD" id="SFLDG01135">
    <property type="entry name" value="C1.5.6:_HAD__Beta-PGM__Phospha"/>
    <property type="match status" value="1"/>
</dbReference>
<dbReference type="CDD" id="cd16417">
    <property type="entry name" value="HAD_PGPase"/>
    <property type="match status" value="1"/>
</dbReference>
<reference evidence="13 15" key="3">
    <citation type="submission" date="2019-03" db="EMBL/GenBank/DDBJ databases">
        <authorList>
            <consortium name="Pathogen Informatics"/>
        </authorList>
    </citation>
    <scope>NUCLEOTIDE SEQUENCE [LARGE SCALE GENOMIC DNA]</scope>
    <source>
        <strain evidence="13 15">NCTC12282</strain>
    </source>
</reference>
<dbReference type="InterPro" id="IPR023198">
    <property type="entry name" value="PGP-like_dom2"/>
</dbReference>
<dbReference type="FunFam" id="3.40.50.1000:FF:000022">
    <property type="entry name" value="Phosphoglycolate phosphatase"/>
    <property type="match status" value="1"/>
</dbReference>
<dbReference type="SFLD" id="SFLDS00003">
    <property type="entry name" value="Haloacid_Dehalogenase"/>
    <property type="match status" value="1"/>
</dbReference>
<dbReference type="GO" id="GO:0046872">
    <property type="term" value="F:metal ion binding"/>
    <property type="evidence" value="ECO:0007669"/>
    <property type="project" value="UniProtKB-KW"/>
</dbReference>
<keyword evidence="6 11" id="KW-0479">Metal-binding</keyword>
<dbReference type="EC" id="3.1.3.18" evidence="5 11"/>
<comment type="pathway">
    <text evidence="3 11">Organic acid metabolism; glycolate biosynthesis; glycolate from 2-phosphoglycolate: step 1/1.</text>
</comment>
<dbReference type="InterPro" id="IPR006439">
    <property type="entry name" value="HAD-SF_hydro_IA"/>
</dbReference>
<dbReference type="SFLD" id="SFLDG01129">
    <property type="entry name" value="C1.5:_HAD__Beta-PGM__Phosphata"/>
    <property type="match status" value="1"/>
</dbReference>
<evidence type="ECO:0000313" key="15">
    <source>
        <dbReference type="Proteomes" id="UP000373449"/>
    </source>
</evidence>
<comment type="cofactor">
    <cofactor evidence="11">
        <name>chloride</name>
        <dbReference type="ChEBI" id="CHEBI:17996"/>
    </cofactor>
</comment>
<evidence type="ECO:0000256" key="7">
    <source>
        <dbReference type="ARBA" id="ARBA00022801"/>
    </source>
</evidence>
<accession>A0A2C6DGP8</accession>
<feature type="binding site" evidence="11">
    <location>
        <position position="13"/>
    </location>
    <ligand>
        <name>Mg(2+)</name>
        <dbReference type="ChEBI" id="CHEBI:18420"/>
    </ligand>
</feature>
<keyword evidence="9 11" id="KW-0868">Chloride</keyword>
<dbReference type="GO" id="GO:0008967">
    <property type="term" value="F:phosphoglycolate phosphatase activity"/>
    <property type="evidence" value="ECO:0007669"/>
    <property type="project" value="UniProtKB-UniRule"/>
</dbReference>
<evidence type="ECO:0000256" key="10">
    <source>
        <dbReference type="ARBA" id="ARBA00023277"/>
    </source>
</evidence>
<evidence type="ECO:0000256" key="8">
    <source>
        <dbReference type="ARBA" id="ARBA00022842"/>
    </source>
</evidence>
<dbReference type="GO" id="GO:0046295">
    <property type="term" value="P:glycolate biosynthetic process"/>
    <property type="evidence" value="ECO:0007669"/>
    <property type="project" value="UniProtKB-UniRule"/>
</dbReference>
<reference evidence="14" key="2">
    <citation type="submission" date="2017-09" db="EMBL/GenBank/DDBJ databases">
        <title>FDA dAtabase for Regulatory Grade micrObial Sequences (FDA-ARGOS): Supporting development and validation of Infectious Disease Dx tests.</title>
        <authorList>
            <person name="Minogue T."/>
            <person name="Wolcott M."/>
            <person name="Wasieloski L."/>
            <person name="Aguilar W."/>
            <person name="Moore D."/>
            <person name="Tallon L."/>
            <person name="Sadzewicz L."/>
            <person name="Ott S."/>
            <person name="Zhao X."/>
            <person name="Nagaraj S."/>
            <person name="Vavikolanu K."/>
            <person name="Aluvathingal J."/>
            <person name="Nadendla S."/>
            <person name="Sichtig H."/>
        </authorList>
    </citation>
    <scope>NUCLEOTIDE SEQUENCE [LARGE SCALE GENOMIC DNA]</scope>
    <source>
        <strain evidence="14">FDAARGOS_387</strain>
    </source>
</reference>
<dbReference type="NCBIfam" id="NF009697">
    <property type="entry name" value="PRK13222.1-4"/>
    <property type="match status" value="1"/>
</dbReference>
<dbReference type="RefSeq" id="WP_029093853.1">
    <property type="nucleotide sequence ID" value="NZ_BRLG01000004.1"/>
</dbReference>
<evidence type="ECO:0000313" key="14">
    <source>
        <dbReference type="Proteomes" id="UP000224974"/>
    </source>
</evidence>
<keyword evidence="7 11" id="KW-0378">Hydrolase</keyword>
<name>A0A2C6DGP8_9GAMM</name>
<dbReference type="PRINTS" id="PR00413">
    <property type="entry name" value="HADHALOGNASE"/>
</dbReference>
<dbReference type="Gene3D" id="3.40.50.1000">
    <property type="entry name" value="HAD superfamily/HAD-like"/>
    <property type="match status" value="1"/>
</dbReference>
<dbReference type="Gene3D" id="1.10.150.240">
    <property type="entry name" value="Putative phosphatase, domain 2"/>
    <property type="match status" value="1"/>
</dbReference>
<evidence type="ECO:0000256" key="6">
    <source>
        <dbReference type="ARBA" id="ARBA00022723"/>
    </source>
</evidence>
<keyword evidence="10 11" id="KW-0119">Carbohydrate metabolism</keyword>
<comment type="similarity">
    <text evidence="4 11">Belongs to the HAD-like hydrolase superfamily. CbbY/CbbZ/Gph/YieH family.</text>
</comment>
<dbReference type="PANTHER" id="PTHR43434">
    <property type="entry name" value="PHOSPHOGLYCOLATE PHOSPHATASE"/>
    <property type="match status" value="1"/>
</dbReference>
<dbReference type="HAMAP" id="MF_00495">
    <property type="entry name" value="GPH_hydrolase_bact"/>
    <property type="match status" value="1"/>
</dbReference>
<dbReference type="InterPro" id="IPR041492">
    <property type="entry name" value="HAD_2"/>
</dbReference>
<comment type="catalytic activity">
    <reaction evidence="1 11">
        <text>2-phosphoglycolate + H2O = glycolate + phosphate</text>
        <dbReference type="Rhea" id="RHEA:14369"/>
        <dbReference type="ChEBI" id="CHEBI:15377"/>
        <dbReference type="ChEBI" id="CHEBI:29805"/>
        <dbReference type="ChEBI" id="CHEBI:43474"/>
        <dbReference type="ChEBI" id="CHEBI:58033"/>
        <dbReference type="EC" id="3.1.3.18"/>
    </reaction>
</comment>
<dbReference type="NCBIfam" id="NF009695">
    <property type="entry name" value="PRK13222.1-2"/>
    <property type="match status" value="1"/>
</dbReference>
<proteinExistence type="inferred from homology"/>
<dbReference type="STRING" id="1111728.GCA_000427805_04661"/>
<evidence type="ECO:0000256" key="4">
    <source>
        <dbReference type="ARBA" id="ARBA00006171"/>
    </source>
</evidence>
<dbReference type="GO" id="GO:0005975">
    <property type="term" value="P:carbohydrate metabolic process"/>
    <property type="evidence" value="ECO:0007669"/>
    <property type="project" value="InterPro"/>
</dbReference>
<feature type="active site" description="Nucleophile" evidence="11">
    <location>
        <position position="13"/>
    </location>
</feature>
<dbReference type="EMBL" id="CAADJA010000002">
    <property type="protein sequence ID" value="VFS45668.1"/>
    <property type="molecule type" value="Genomic_DNA"/>
</dbReference>
<gene>
    <name evidence="13" type="primary">gph</name>
    <name evidence="12" type="ORF">CRN84_00515</name>
    <name evidence="13" type="ORF">NCTC12282_00551</name>
</gene>
<organism evidence="12 14">
    <name type="scientific">Budvicia aquatica</name>
    <dbReference type="NCBI Taxonomy" id="82979"/>
    <lineage>
        <taxon>Bacteria</taxon>
        <taxon>Pseudomonadati</taxon>
        <taxon>Pseudomonadota</taxon>
        <taxon>Gammaproteobacteria</taxon>
        <taxon>Enterobacterales</taxon>
        <taxon>Budviciaceae</taxon>
        <taxon>Budvicia</taxon>
    </lineage>
</organism>
<dbReference type="GO" id="GO:0005829">
    <property type="term" value="C:cytosol"/>
    <property type="evidence" value="ECO:0007669"/>
    <property type="project" value="TreeGrafter"/>
</dbReference>
<feature type="binding site" evidence="11">
    <location>
        <position position="175"/>
    </location>
    <ligand>
        <name>Mg(2+)</name>
        <dbReference type="ChEBI" id="CHEBI:18420"/>
    </ligand>
</feature>
<dbReference type="Proteomes" id="UP000373449">
    <property type="component" value="Unassembled WGS sequence"/>
</dbReference>
<dbReference type="UniPathway" id="UPA00865">
    <property type="reaction ID" value="UER00834"/>
</dbReference>
<dbReference type="NCBIfam" id="TIGR01549">
    <property type="entry name" value="HAD-SF-IA-v1"/>
    <property type="match status" value="1"/>
</dbReference>
<dbReference type="SUPFAM" id="SSF56784">
    <property type="entry name" value="HAD-like"/>
    <property type="match status" value="1"/>
</dbReference>
<comment type="function">
    <text evidence="11">Specifically catalyzes the dephosphorylation of 2-phosphoglycolate. Is involved in the dissimilation of the intracellular 2-phosphoglycolate formed during the DNA repair of 3'-phosphoglycolate ends, a major class of DNA lesions induced by oxidative stress.</text>
</comment>
<comment type="cofactor">
    <cofactor evidence="2 11">
        <name>Mg(2+)</name>
        <dbReference type="ChEBI" id="CHEBI:18420"/>
    </cofactor>
</comment>
<dbReference type="Pfam" id="PF13419">
    <property type="entry name" value="HAD_2"/>
    <property type="match status" value="1"/>
</dbReference>
<dbReference type="PANTHER" id="PTHR43434:SF1">
    <property type="entry name" value="PHOSPHOGLYCOLATE PHOSPHATASE"/>
    <property type="match status" value="1"/>
</dbReference>
<dbReference type="NCBIfam" id="TIGR01509">
    <property type="entry name" value="HAD-SF-IA-v3"/>
    <property type="match status" value="1"/>
</dbReference>
<keyword evidence="14" id="KW-1185">Reference proteome</keyword>
<comment type="subunit">
    <text evidence="11">Monomer.</text>
</comment>
<protein>
    <recommendedName>
        <fullName evidence="5 11">Phosphoglycolate phosphatase</fullName>
        <shortName evidence="11">PGP</shortName>
        <shortName evidence="11">PGPase</shortName>
        <ecNumber evidence="5 11">3.1.3.18</ecNumber>
    </recommendedName>
</protein>
<dbReference type="InterPro" id="IPR050155">
    <property type="entry name" value="HAD-like_hydrolase_sf"/>
</dbReference>
<evidence type="ECO:0000256" key="3">
    <source>
        <dbReference type="ARBA" id="ARBA00004818"/>
    </source>
</evidence>
<sequence length="230" mass="24652">MPIFNGVRGLGFDLDGTLVNSLPGLASAVDATLKTLGLPEAGQERVSHWIGNGASVLIMRALNWAGCEMAKEQLDSARILFDRHYSQSVESGTELYPQVATTLKQLANDGMKMALVTNKPTPFVRPLLSSLGILDYFSVIIGGDDVVEKKPHPAPIYLVLGRLGLRANELVFVGDSRNDIQAGQAAGCPTIGFSYGYNYGESISLSNPDRVLTSFADILPVIGQLTSKNN</sequence>
<dbReference type="Proteomes" id="UP000224974">
    <property type="component" value="Unassembled WGS sequence"/>
</dbReference>
<dbReference type="EMBL" id="PDDX01000001">
    <property type="protein sequence ID" value="PHI27924.1"/>
    <property type="molecule type" value="Genomic_DNA"/>
</dbReference>
<evidence type="ECO:0000256" key="11">
    <source>
        <dbReference type="HAMAP-Rule" id="MF_00495"/>
    </source>
</evidence>
<evidence type="ECO:0000256" key="5">
    <source>
        <dbReference type="ARBA" id="ARBA00013078"/>
    </source>
</evidence>
<dbReference type="OrthoDB" id="9776368at2"/>
<dbReference type="AlphaFoldDB" id="A0A2C6DGP8"/>
<dbReference type="InterPro" id="IPR036412">
    <property type="entry name" value="HAD-like_sf"/>
</dbReference>
<feature type="binding site" evidence="11">
    <location>
        <position position="15"/>
    </location>
    <ligand>
        <name>Mg(2+)</name>
        <dbReference type="ChEBI" id="CHEBI:18420"/>
    </ligand>
</feature>
<evidence type="ECO:0000313" key="13">
    <source>
        <dbReference type="EMBL" id="VFS45668.1"/>
    </source>
</evidence>